<dbReference type="AlphaFoldDB" id="A0A367ZJM4"/>
<organism evidence="2 3">
    <name type="scientific">Candidatus Ozemobacter sibiricus</name>
    <dbReference type="NCBI Taxonomy" id="2268124"/>
    <lineage>
        <taxon>Bacteria</taxon>
        <taxon>Candidatus Ozemobacteria</taxon>
        <taxon>Candidatus Ozemobacterales</taxon>
        <taxon>Candidatus Ozemobacteraceae</taxon>
        <taxon>Candidatus Ozemobacter</taxon>
    </lineage>
</organism>
<name>A0A367ZJM4_9BACT</name>
<dbReference type="Gene3D" id="3.40.50.10770">
    <property type="entry name" value="Hypothetical protein VC1899 like domain (Restriction endonuclease-like)"/>
    <property type="match status" value="1"/>
</dbReference>
<gene>
    <name evidence="2" type="ORF">OZSIB_1625</name>
</gene>
<protein>
    <recommendedName>
        <fullName evidence="1">CRISPR system ring nuclease SSO1393-like domain-containing protein</fullName>
    </recommendedName>
</protein>
<accession>A0A367ZJM4</accession>
<dbReference type="Proteomes" id="UP000252355">
    <property type="component" value="Unassembled WGS sequence"/>
</dbReference>
<dbReference type="Pfam" id="PF09651">
    <property type="entry name" value="Cas_APE2256"/>
    <property type="match status" value="1"/>
</dbReference>
<evidence type="ECO:0000259" key="1">
    <source>
        <dbReference type="Pfam" id="PF09651"/>
    </source>
</evidence>
<evidence type="ECO:0000313" key="2">
    <source>
        <dbReference type="EMBL" id="RCK78248.1"/>
    </source>
</evidence>
<dbReference type="InterPro" id="IPR013442">
    <property type="entry name" value="SSO1393-like"/>
</dbReference>
<evidence type="ECO:0000313" key="3">
    <source>
        <dbReference type="Proteomes" id="UP000252355"/>
    </source>
</evidence>
<feature type="domain" description="CRISPR system ring nuclease SSO1393-like" evidence="1">
    <location>
        <begin position="20"/>
        <end position="154"/>
    </location>
</feature>
<reference evidence="2 3" key="1">
    <citation type="submission" date="2018-05" db="EMBL/GenBank/DDBJ databases">
        <title>A metagenomic window into the 2 km-deep terrestrial subsurface aquifer revealed taxonomically and functionally diverse microbial community comprising novel uncultured bacterial lineages.</title>
        <authorList>
            <person name="Kadnikov V.V."/>
            <person name="Mardanov A.V."/>
            <person name="Beletsky A.V."/>
            <person name="Banks D."/>
            <person name="Pimenov N.V."/>
            <person name="Frank Y.A."/>
            <person name="Karnachuk O.V."/>
            <person name="Ravin N.V."/>
        </authorList>
    </citation>
    <scope>NUCLEOTIDE SEQUENCE [LARGE SCALE GENOMIC DNA]</scope>
    <source>
        <strain evidence="2">BY5</strain>
    </source>
</reference>
<dbReference type="EMBL" id="QOQW01000025">
    <property type="protein sequence ID" value="RCK78248.1"/>
    <property type="molecule type" value="Genomic_DNA"/>
</dbReference>
<proteinExistence type="predicted"/>
<comment type="caution">
    <text evidence="2">The sequence shown here is derived from an EMBL/GenBank/DDBJ whole genome shotgun (WGS) entry which is preliminary data.</text>
</comment>
<sequence length="321" mass="35913">MAPAVRRLTGVALRQADPALSAEINGLCGLASADPATDRRDEHFLLASDTWIGRKAGEVLVDWLRQQGISATEIVIPDLVVNDLDDFHAGIDALVKWVATTIPGYRDRQYRVIFHLTGAYKGLMGAMVPLGMLWADEIAYRFENSTVMVRIPRLPLKIDDGELVRSRLALFRRLGWGGEVPASEVNGIPEALLMSLDGCAGLSAWGTLYWQTVKEILYKERIWDSPSPQVILGRRFLEASDGLPPRRRFDLNERIDELARFLESDRAPGRIPSSLRFKPLQGDPVPGCTHEFYAWSDGDARRCFGRFEGSIFRVEVLGKHL</sequence>